<dbReference type="InterPro" id="IPR013370">
    <property type="entry name" value="Chloromuconate_cycloisomerase"/>
</dbReference>
<dbReference type="AlphaFoldDB" id="A0A4P7HQE5"/>
<evidence type="ECO:0000259" key="9">
    <source>
        <dbReference type="SMART" id="SM00922"/>
    </source>
</evidence>
<dbReference type="SFLD" id="SFLDG00180">
    <property type="entry name" value="muconate_cycloisomerase"/>
    <property type="match status" value="1"/>
</dbReference>
<dbReference type="GO" id="GO:0030145">
    <property type="term" value="F:manganese ion binding"/>
    <property type="evidence" value="ECO:0007669"/>
    <property type="project" value="InterPro"/>
</dbReference>
<evidence type="ECO:0000256" key="4">
    <source>
        <dbReference type="ARBA" id="ARBA00022723"/>
    </source>
</evidence>
<dbReference type="InterPro" id="IPR013342">
    <property type="entry name" value="Mandelate_racemase_C"/>
</dbReference>
<evidence type="ECO:0000256" key="8">
    <source>
        <dbReference type="PIRSR" id="PIRSR613370-1"/>
    </source>
</evidence>
<proteinExistence type="inferred from homology"/>
<dbReference type="GO" id="GO:0009063">
    <property type="term" value="P:amino acid catabolic process"/>
    <property type="evidence" value="ECO:0007669"/>
    <property type="project" value="InterPro"/>
</dbReference>
<dbReference type="SUPFAM" id="SSF54826">
    <property type="entry name" value="Enolase N-terminal domain-like"/>
    <property type="match status" value="1"/>
</dbReference>
<organism evidence="10 11">
    <name type="scientific">Paracoccus liaowanqingii</name>
    <dbReference type="NCBI Taxonomy" id="2560053"/>
    <lineage>
        <taxon>Bacteria</taxon>
        <taxon>Pseudomonadati</taxon>
        <taxon>Pseudomonadota</taxon>
        <taxon>Alphaproteobacteria</taxon>
        <taxon>Rhodobacterales</taxon>
        <taxon>Paracoccaceae</taxon>
        <taxon>Paracoccus</taxon>
    </lineage>
</organism>
<dbReference type="GO" id="GO:0016854">
    <property type="term" value="F:racemase and epimerase activity"/>
    <property type="evidence" value="ECO:0007669"/>
    <property type="project" value="UniProtKB-ARBA"/>
</dbReference>
<evidence type="ECO:0000256" key="7">
    <source>
        <dbReference type="ARBA" id="ARBA00023235"/>
    </source>
</evidence>
<evidence type="ECO:0000256" key="1">
    <source>
        <dbReference type="ARBA" id="ARBA00001936"/>
    </source>
</evidence>
<dbReference type="InterPro" id="IPR013341">
    <property type="entry name" value="Mandelate_racemase_N_dom"/>
</dbReference>
<dbReference type="Pfam" id="PF13378">
    <property type="entry name" value="MR_MLE_C"/>
    <property type="match status" value="1"/>
</dbReference>
<keyword evidence="4" id="KW-0479">Metal-binding</keyword>
<dbReference type="Proteomes" id="UP000296374">
    <property type="component" value="Chromosome"/>
</dbReference>
<dbReference type="SUPFAM" id="SSF51604">
    <property type="entry name" value="Enolase C-terminal domain-like"/>
    <property type="match status" value="1"/>
</dbReference>
<evidence type="ECO:0000256" key="2">
    <source>
        <dbReference type="ARBA" id="ARBA00005211"/>
    </source>
</evidence>
<reference evidence="11" key="1">
    <citation type="submission" date="2019-03" db="EMBL/GenBank/DDBJ databases">
        <authorList>
            <person name="Li J."/>
        </authorList>
    </citation>
    <scope>NUCLEOTIDE SEQUENCE [LARGE SCALE GENOMIC DNA]</scope>
    <source>
        <strain evidence="11">2251</strain>
    </source>
</reference>
<dbReference type="NCBIfam" id="TIGR02534">
    <property type="entry name" value="mucon_cyclo"/>
    <property type="match status" value="1"/>
</dbReference>
<dbReference type="CDD" id="cd03318">
    <property type="entry name" value="MLE"/>
    <property type="match status" value="1"/>
</dbReference>
<evidence type="ECO:0000313" key="10">
    <source>
        <dbReference type="EMBL" id="QBX36050.1"/>
    </source>
</evidence>
<dbReference type="GO" id="GO:0000287">
    <property type="term" value="F:magnesium ion binding"/>
    <property type="evidence" value="ECO:0007669"/>
    <property type="project" value="UniProtKB-ARBA"/>
</dbReference>
<sequence>MLCAQGDGRFGYRTRPQRYWTKDARQCHLQVIERPEEKANAVTKIDRIEAIIVDVPTVRGHVLSMTTMLTQSVVLVRIRFTDGSEGLGEGASIGGLSYGPESVESVKLAIDTYVAPALIGMDADAITAASVHMEKAVKGNPIARAAVECALWDGLGRRSGLSVGQLFGGRIHDRLPVAWTLASGNSQTDIDEAERMLDARRHRDFKLKIGKRSVKQDIAHVAAIATAVGDRGTIRVDVNQAWSLTEARYGARGLQEIGCILIEQPVSRDKLTALKSLTDGYEIAIMADEVLQGPADAMRVAASRSADVFAVKVCQSGGLKPASDVIAIARAAGIDLYGGTMLESGLGTAAAIQLFATVPEWQFGTEMFEPLLLKDEILATPLEYKDFSVTVPTGPGFGVSLDDDKVNFYRRDRTVTVKAIAGE</sequence>
<evidence type="ECO:0000313" key="11">
    <source>
        <dbReference type="Proteomes" id="UP000296374"/>
    </source>
</evidence>
<gene>
    <name evidence="10" type="ORF">E4191_03940</name>
</gene>
<dbReference type="PANTHER" id="PTHR48073:SF2">
    <property type="entry name" value="O-SUCCINYLBENZOATE SYNTHASE"/>
    <property type="match status" value="1"/>
</dbReference>
<dbReference type="Gene3D" id="3.20.20.120">
    <property type="entry name" value="Enolase-like C-terminal domain"/>
    <property type="match status" value="1"/>
</dbReference>
<keyword evidence="5" id="KW-0058">Aromatic hydrocarbons catabolism</keyword>
<evidence type="ECO:0000256" key="6">
    <source>
        <dbReference type="ARBA" id="ARBA00023211"/>
    </source>
</evidence>
<dbReference type="KEGG" id="plia:E4191_03940"/>
<dbReference type="InterPro" id="IPR036849">
    <property type="entry name" value="Enolase-like_C_sf"/>
</dbReference>
<feature type="active site" description="Proton acceptor" evidence="8">
    <location>
        <position position="208"/>
    </location>
</feature>
<dbReference type="InterPro" id="IPR029017">
    <property type="entry name" value="Enolase-like_N"/>
</dbReference>
<comment type="cofactor">
    <cofactor evidence="1">
        <name>Mn(2+)</name>
        <dbReference type="ChEBI" id="CHEBI:29035"/>
    </cofactor>
</comment>
<dbReference type="SFLD" id="SFLDS00001">
    <property type="entry name" value="Enolase"/>
    <property type="match status" value="1"/>
</dbReference>
<dbReference type="SFLD" id="SFLDG01258">
    <property type="entry name" value="(chloro)muconate_cycloisomeras"/>
    <property type="match status" value="1"/>
</dbReference>
<comment type="similarity">
    <text evidence="3">Belongs to the mandelate racemase/muconate lactonizing enzyme family.</text>
</comment>
<accession>A0A4P7HQE5</accession>
<dbReference type="Pfam" id="PF02746">
    <property type="entry name" value="MR_MLE_N"/>
    <property type="match status" value="1"/>
</dbReference>
<dbReference type="SMART" id="SM00922">
    <property type="entry name" value="MR_MLE"/>
    <property type="match status" value="1"/>
</dbReference>
<dbReference type="InterPro" id="IPR029065">
    <property type="entry name" value="Enolase_C-like"/>
</dbReference>
<dbReference type="PROSITE" id="PS00909">
    <property type="entry name" value="MR_MLE_2"/>
    <property type="match status" value="1"/>
</dbReference>
<keyword evidence="6" id="KW-0464">Manganese</keyword>
<dbReference type="GO" id="GO:0018849">
    <property type="term" value="F:muconate cycloisomerase activity"/>
    <property type="evidence" value="ECO:0007669"/>
    <property type="project" value="InterPro"/>
</dbReference>
<feature type="domain" description="Mandelate racemase/muconate lactonizing enzyme C-terminal" evidence="9">
    <location>
        <begin position="187"/>
        <end position="284"/>
    </location>
</feature>
<keyword evidence="7 10" id="KW-0413">Isomerase</keyword>
<evidence type="ECO:0000256" key="3">
    <source>
        <dbReference type="ARBA" id="ARBA00008031"/>
    </source>
</evidence>
<dbReference type="GO" id="GO:0006518">
    <property type="term" value="P:peptide metabolic process"/>
    <property type="evidence" value="ECO:0007669"/>
    <property type="project" value="UniProtKB-ARBA"/>
</dbReference>
<name>A0A4P7HQE5_9RHOB</name>
<dbReference type="EMBL" id="CP038439">
    <property type="protein sequence ID" value="QBX36050.1"/>
    <property type="molecule type" value="Genomic_DNA"/>
</dbReference>
<comment type="pathway">
    <text evidence="2">Aromatic compound metabolism.</text>
</comment>
<dbReference type="PANTHER" id="PTHR48073">
    <property type="entry name" value="O-SUCCINYLBENZOATE SYNTHASE-RELATED"/>
    <property type="match status" value="1"/>
</dbReference>
<evidence type="ECO:0000256" key="5">
    <source>
        <dbReference type="ARBA" id="ARBA00022797"/>
    </source>
</evidence>
<dbReference type="Gene3D" id="3.30.390.10">
    <property type="entry name" value="Enolase-like, N-terminal domain"/>
    <property type="match status" value="1"/>
</dbReference>
<feature type="active site" description="Proton donor" evidence="8">
    <location>
        <position position="366"/>
    </location>
</feature>
<dbReference type="InterPro" id="IPR018110">
    <property type="entry name" value="Mandel_Rmase/mucon_lact_enz_CS"/>
</dbReference>
<dbReference type="GO" id="GO:0018850">
    <property type="term" value="F:chloromuconate cycloisomerase activity"/>
    <property type="evidence" value="ECO:0007669"/>
    <property type="project" value="InterPro"/>
</dbReference>
<protein>
    <submittedName>
        <fullName evidence="10">Muconate cycloisomerase</fullName>
    </submittedName>
</protein>